<sequence>MNTSLEEASSSCAVSSMYNLEMILDLNSSSNAINYDTFMNYTGSSENGMPVSNTPSDPYDAAGNSYSNKENLNPADIFNRLSNRNNHTNKEDTSKIFLSNGIYIHPVILNGNYKDITELIDVAPNQTSEESISKADSEFTKAGSCNLSFQKEYSTNNCVTSSDQNENNYENVSFNYDNHVSVLQQKDENCLKTLLFNNGINGTLHFLNTSNYQINSLPEYIDINSLTLQQSIIPSLLSSGQDYPEKIEVVKDVARPDNLNSEAECAAHEKKDDNNKEEGVEKIEQQQQNDEDKENAIEGSQSSNASDSSPPQSSARHRRKRRTFGEKRKNPVRKAQITKASLDLIEKLAIPPSVFNARIKRRKVKPNNVDMKNLRQSCRTSGAIYCPPGPLTKFDYREWPVDGMHERPFYNAETNTIIKYHIPVVNTETEAKGNENISEATPVQLLESSKEENISHLC</sequence>
<evidence type="ECO:0000313" key="2">
    <source>
        <dbReference type="EMBL" id="KAF2903808.1"/>
    </source>
</evidence>
<evidence type="ECO:0000256" key="1">
    <source>
        <dbReference type="SAM" id="MobiDB-lite"/>
    </source>
</evidence>
<organism evidence="2 3">
    <name type="scientific">Ignelater luminosus</name>
    <name type="common">Cucubano</name>
    <name type="synonym">Pyrophorus luminosus</name>
    <dbReference type="NCBI Taxonomy" id="2038154"/>
    <lineage>
        <taxon>Eukaryota</taxon>
        <taxon>Metazoa</taxon>
        <taxon>Ecdysozoa</taxon>
        <taxon>Arthropoda</taxon>
        <taxon>Hexapoda</taxon>
        <taxon>Insecta</taxon>
        <taxon>Pterygota</taxon>
        <taxon>Neoptera</taxon>
        <taxon>Endopterygota</taxon>
        <taxon>Coleoptera</taxon>
        <taxon>Polyphaga</taxon>
        <taxon>Elateriformia</taxon>
        <taxon>Elateroidea</taxon>
        <taxon>Elateridae</taxon>
        <taxon>Agrypninae</taxon>
        <taxon>Pyrophorini</taxon>
        <taxon>Ignelater</taxon>
    </lineage>
</organism>
<comment type="caution">
    <text evidence="2">The sequence shown here is derived from an EMBL/GenBank/DDBJ whole genome shotgun (WGS) entry which is preliminary data.</text>
</comment>
<evidence type="ECO:0000313" key="3">
    <source>
        <dbReference type="Proteomes" id="UP000801492"/>
    </source>
</evidence>
<protein>
    <submittedName>
        <fullName evidence="2">Uncharacterized protein</fullName>
    </submittedName>
</protein>
<dbReference type="EMBL" id="VTPC01000929">
    <property type="protein sequence ID" value="KAF2903808.1"/>
    <property type="molecule type" value="Genomic_DNA"/>
</dbReference>
<feature type="compositionally biased region" description="Basic and acidic residues" evidence="1">
    <location>
        <begin position="265"/>
        <end position="284"/>
    </location>
</feature>
<dbReference type="Proteomes" id="UP000801492">
    <property type="component" value="Unassembled WGS sequence"/>
</dbReference>
<keyword evidence="3" id="KW-1185">Reference proteome</keyword>
<feature type="region of interest" description="Disordered" evidence="1">
    <location>
        <begin position="264"/>
        <end position="335"/>
    </location>
</feature>
<dbReference type="AlphaFoldDB" id="A0A8K0GN85"/>
<accession>A0A8K0GN85</accession>
<name>A0A8K0GN85_IGNLU</name>
<proteinExistence type="predicted"/>
<feature type="compositionally biased region" description="Low complexity" evidence="1">
    <location>
        <begin position="300"/>
        <end position="314"/>
    </location>
</feature>
<gene>
    <name evidence="2" type="ORF">ILUMI_02360</name>
</gene>
<dbReference type="OrthoDB" id="6784122at2759"/>
<reference evidence="2" key="1">
    <citation type="submission" date="2019-08" db="EMBL/GenBank/DDBJ databases">
        <title>The genome of the North American firefly Photinus pyralis.</title>
        <authorList>
            <consortium name="Photinus pyralis genome working group"/>
            <person name="Fallon T.R."/>
            <person name="Sander Lower S.E."/>
            <person name="Weng J.-K."/>
        </authorList>
    </citation>
    <scope>NUCLEOTIDE SEQUENCE</scope>
    <source>
        <strain evidence="2">TRF0915ILg1</strain>
        <tissue evidence="2">Whole body</tissue>
    </source>
</reference>